<comment type="pathway">
    <text evidence="2">Amino-acid biosynthesis; L-tyrosine biosynthesis; (4-hydroxyphenyl)pyruvate from prephenate (NAD(+) route): step 1/1.</text>
</comment>
<dbReference type="PANTHER" id="PTHR21090">
    <property type="entry name" value="AROM/DEHYDROQUINATE SYNTHASE"/>
    <property type="match status" value="1"/>
</dbReference>
<dbReference type="InterPro" id="IPR036291">
    <property type="entry name" value="NAD(P)-bd_dom_sf"/>
</dbReference>
<dbReference type="PROSITE" id="PS00885">
    <property type="entry name" value="EPSP_SYNTHASE_2"/>
    <property type="match status" value="1"/>
</dbReference>
<dbReference type="Gene3D" id="3.65.10.10">
    <property type="entry name" value="Enolpyruvate transferase domain"/>
    <property type="match status" value="2"/>
</dbReference>
<feature type="binding site" evidence="14">
    <location>
        <position position="472"/>
    </location>
    <ligand>
        <name>3-phosphoshikimate</name>
        <dbReference type="ChEBI" id="CHEBI:145989"/>
    </ligand>
</feature>
<dbReference type="SUPFAM" id="SSF48179">
    <property type="entry name" value="6-phosphogluconate dehydrogenase C-terminal domain-like"/>
    <property type="match status" value="1"/>
</dbReference>
<dbReference type="PROSITE" id="PS00104">
    <property type="entry name" value="EPSP_SYNTHASE_1"/>
    <property type="match status" value="1"/>
</dbReference>
<comment type="subunit">
    <text evidence="14">Monomer.</text>
</comment>
<evidence type="ECO:0000313" key="16">
    <source>
        <dbReference type="EMBL" id="BBB28843.1"/>
    </source>
</evidence>
<evidence type="ECO:0000313" key="17">
    <source>
        <dbReference type="Proteomes" id="UP000595332"/>
    </source>
</evidence>
<comment type="subcellular location">
    <subcellularLocation>
        <location evidence="14">Cytoplasm</location>
    </subcellularLocation>
</comment>
<gene>
    <name evidence="14" type="primary">aroA</name>
    <name evidence="16" type="ORF">NEJAP_0886</name>
</gene>
<dbReference type="InterPro" id="IPR023193">
    <property type="entry name" value="EPSP_synthase_CS"/>
</dbReference>
<evidence type="ECO:0000256" key="4">
    <source>
        <dbReference type="ARBA" id="ARBA00009948"/>
    </source>
</evidence>
<dbReference type="AlphaFoldDB" id="A0A7R6PSV3"/>
<dbReference type="NCBIfam" id="NF011381">
    <property type="entry name" value="PRK14806.1"/>
    <property type="match status" value="1"/>
</dbReference>
<dbReference type="SUPFAM" id="SSF55205">
    <property type="entry name" value="EPT/RTPC-like"/>
    <property type="match status" value="1"/>
</dbReference>
<keyword evidence="9" id="KW-0560">Oxidoreductase</keyword>
<keyword evidence="6" id="KW-0827">Tyrosine biosynthesis</keyword>
<feature type="binding site" evidence="14">
    <location>
        <position position="649"/>
    </location>
    <ligand>
        <name>phosphoenolpyruvate</name>
        <dbReference type="ChEBI" id="CHEBI:58702"/>
    </ligand>
</feature>
<dbReference type="FunFam" id="3.65.10.10:FF:000005">
    <property type="entry name" value="3-phosphoshikimate 1-carboxyvinyltransferase"/>
    <property type="match status" value="1"/>
</dbReference>
<dbReference type="FunFam" id="3.40.50.720:FF:000208">
    <property type="entry name" value="Prephenate dehydrogenase"/>
    <property type="match status" value="1"/>
</dbReference>
<dbReference type="GO" id="GO:0005737">
    <property type="term" value="C:cytoplasm"/>
    <property type="evidence" value="ECO:0007669"/>
    <property type="project" value="UniProtKB-SubCell"/>
</dbReference>
<organism evidence="16 17">
    <name type="scientific">Neptunomonas japonica JAMM 1380</name>
    <dbReference type="NCBI Taxonomy" id="1441457"/>
    <lineage>
        <taxon>Bacteria</taxon>
        <taxon>Pseudomonadati</taxon>
        <taxon>Pseudomonadota</taxon>
        <taxon>Gammaproteobacteria</taxon>
        <taxon>Oceanospirillales</taxon>
        <taxon>Oceanospirillaceae</taxon>
        <taxon>Neptunomonas</taxon>
    </lineage>
</organism>
<dbReference type="Pfam" id="PF02153">
    <property type="entry name" value="PDH_N"/>
    <property type="match status" value="1"/>
</dbReference>
<feature type="binding site" evidence="14">
    <location>
        <position position="325"/>
    </location>
    <ligand>
        <name>3-phosphoshikimate</name>
        <dbReference type="ChEBI" id="CHEBI:145989"/>
    </ligand>
</feature>
<evidence type="ECO:0000256" key="2">
    <source>
        <dbReference type="ARBA" id="ARBA00005067"/>
    </source>
</evidence>
<evidence type="ECO:0000256" key="8">
    <source>
        <dbReference type="ARBA" id="ARBA00022679"/>
    </source>
</evidence>
<dbReference type="UniPathway" id="UPA00053">
    <property type="reaction ID" value="UER00089"/>
</dbReference>
<dbReference type="Pfam" id="PF20463">
    <property type="entry name" value="PDH_C"/>
    <property type="match status" value="1"/>
</dbReference>
<keyword evidence="10" id="KW-0520">NAD</keyword>
<feature type="active site" description="Proton acceptor" evidence="14">
    <location>
        <position position="618"/>
    </location>
</feature>
<accession>A0A7R6PSV3</accession>
<keyword evidence="7 14" id="KW-0028">Amino-acid biosynthesis</keyword>
<evidence type="ECO:0000256" key="7">
    <source>
        <dbReference type="ARBA" id="ARBA00022605"/>
    </source>
</evidence>
<feature type="binding site" evidence="14">
    <location>
        <position position="470"/>
    </location>
    <ligand>
        <name>3-phosphoshikimate</name>
        <dbReference type="ChEBI" id="CHEBI:145989"/>
    </ligand>
</feature>
<comment type="caution">
    <text evidence="14">Lacks conserved residue(s) required for the propagation of feature annotation.</text>
</comment>
<dbReference type="InterPro" id="IPR006264">
    <property type="entry name" value="EPSP_synthase"/>
</dbReference>
<dbReference type="InterPro" id="IPR008927">
    <property type="entry name" value="6-PGluconate_DH-like_C_sf"/>
</dbReference>
<dbReference type="NCBIfam" id="TIGR01356">
    <property type="entry name" value="aroA"/>
    <property type="match status" value="1"/>
</dbReference>
<reference evidence="16 17" key="1">
    <citation type="journal article" date="2008" name="Int. J. Syst. Evol. Microbiol.">
        <title>Neptunomonas japonica sp. nov., an Osedax japonicus symbiont-like bacterium isolated from sediment adjacent to sperm whale carcasses off Kagoshima, Japan.</title>
        <authorList>
            <person name="Miyazaki M."/>
            <person name="Nogi Y."/>
            <person name="Fujiwara Y."/>
            <person name="Kawato M."/>
            <person name="Kubokawa K."/>
            <person name="Horikoshi K."/>
        </authorList>
    </citation>
    <scope>NUCLEOTIDE SEQUENCE [LARGE SCALE GENOMIC DNA]</scope>
    <source>
        <strain evidence="16 17">JAMM 1380</strain>
    </source>
</reference>
<dbReference type="GO" id="GO:0009423">
    <property type="term" value="P:chorismate biosynthetic process"/>
    <property type="evidence" value="ECO:0007669"/>
    <property type="project" value="UniProtKB-UniRule"/>
</dbReference>
<dbReference type="KEGG" id="njp:NEJAP_0886"/>
<dbReference type="InterPro" id="IPR003099">
    <property type="entry name" value="Prephen_DH"/>
</dbReference>
<evidence type="ECO:0000256" key="10">
    <source>
        <dbReference type="ARBA" id="ARBA00023027"/>
    </source>
</evidence>
<feature type="binding site" evidence="14">
    <location>
        <position position="645"/>
    </location>
    <ligand>
        <name>3-phosphoshikimate</name>
        <dbReference type="ChEBI" id="CHEBI:145989"/>
    </ligand>
</feature>
<evidence type="ECO:0000256" key="6">
    <source>
        <dbReference type="ARBA" id="ARBA00022498"/>
    </source>
</evidence>
<dbReference type="Gene3D" id="3.40.50.720">
    <property type="entry name" value="NAD(P)-binding Rossmann-like Domain"/>
    <property type="match status" value="1"/>
</dbReference>
<protein>
    <recommendedName>
        <fullName evidence="14">3-phosphoshikimate 1-carboxyvinyltransferase</fullName>
        <ecNumber evidence="14">2.5.1.19</ecNumber>
    </recommendedName>
    <alternativeName>
        <fullName evidence="14">5-enolpyruvylshikimate-3-phosphate synthase</fullName>
        <shortName evidence="14">EPSP synthase</shortName>
        <shortName evidence="14">EPSPS</shortName>
    </alternativeName>
</protein>
<evidence type="ECO:0000256" key="12">
    <source>
        <dbReference type="ARBA" id="ARBA00044633"/>
    </source>
</evidence>
<feature type="binding site" evidence="14">
    <location>
        <position position="397"/>
    </location>
    <ligand>
        <name>phosphoenolpyruvate</name>
        <dbReference type="ChEBI" id="CHEBI:58702"/>
    </ligand>
</feature>
<feature type="binding site" evidence="14">
    <location>
        <position position="690"/>
    </location>
    <ligand>
        <name>phosphoenolpyruvate</name>
        <dbReference type="ChEBI" id="CHEBI:58702"/>
    </ligand>
</feature>
<evidence type="ECO:0000256" key="13">
    <source>
        <dbReference type="ARBA" id="ARBA00049260"/>
    </source>
</evidence>
<proteinExistence type="inferred from homology"/>
<comment type="similarity">
    <text evidence="4 14">Belongs to the EPSP synthase family.</text>
</comment>
<evidence type="ECO:0000256" key="5">
    <source>
        <dbReference type="ARBA" id="ARBA00022490"/>
    </source>
</evidence>
<dbReference type="InterPro" id="IPR013792">
    <property type="entry name" value="RNA3'P_cycl/enolpyr_Trfase_a/b"/>
</dbReference>
<dbReference type="Pfam" id="PF00275">
    <property type="entry name" value="EPSP_synthase"/>
    <property type="match status" value="1"/>
</dbReference>
<feature type="binding site" evidence="14">
    <location>
        <position position="324"/>
    </location>
    <ligand>
        <name>3-phosphoshikimate</name>
        <dbReference type="ChEBI" id="CHEBI:145989"/>
    </ligand>
</feature>
<dbReference type="SUPFAM" id="SSF51735">
    <property type="entry name" value="NAD(P)-binding Rossmann-fold domains"/>
    <property type="match status" value="1"/>
</dbReference>
<dbReference type="GO" id="GO:0008977">
    <property type="term" value="F:prephenate dehydrogenase (NAD+) activity"/>
    <property type="evidence" value="ECO:0007669"/>
    <property type="project" value="UniProtKB-EC"/>
</dbReference>
<dbReference type="GO" id="GO:0006571">
    <property type="term" value="P:tyrosine biosynthetic process"/>
    <property type="evidence" value="ECO:0007669"/>
    <property type="project" value="UniProtKB-KW"/>
</dbReference>
<evidence type="ECO:0000256" key="9">
    <source>
        <dbReference type="ARBA" id="ARBA00023002"/>
    </source>
</evidence>
<keyword evidence="5 14" id="KW-0963">Cytoplasm</keyword>
<dbReference type="PANTHER" id="PTHR21090:SF5">
    <property type="entry name" value="PENTAFUNCTIONAL AROM POLYPEPTIDE"/>
    <property type="match status" value="1"/>
</dbReference>
<evidence type="ECO:0000259" key="15">
    <source>
        <dbReference type="PROSITE" id="PS51176"/>
    </source>
</evidence>
<comment type="catalytic activity">
    <reaction evidence="13">
        <text>prephenate + NAD(+) = 3-(4-hydroxyphenyl)pyruvate + CO2 + NADH</text>
        <dbReference type="Rhea" id="RHEA:13869"/>
        <dbReference type="ChEBI" id="CHEBI:16526"/>
        <dbReference type="ChEBI" id="CHEBI:29934"/>
        <dbReference type="ChEBI" id="CHEBI:36242"/>
        <dbReference type="ChEBI" id="CHEBI:57540"/>
        <dbReference type="ChEBI" id="CHEBI:57945"/>
        <dbReference type="EC" id="1.3.1.12"/>
    </reaction>
</comment>
<dbReference type="PROSITE" id="PS51176">
    <property type="entry name" value="PDH_ADH"/>
    <property type="match status" value="1"/>
</dbReference>
<keyword evidence="17" id="KW-1185">Reference proteome</keyword>
<dbReference type="InterPro" id="IPR046826">
    <property type="entry name" value="PDH_N"/>
</dbReference>
<dbReference type="InterPro" id="IPR001986">
    <property type="entry name" value="Enolpyruvate_Tfrase_dom"/>
</dbReference>
<feature type="binding site" evidence="14">
    <location>
        <position position="329"/>
    </location>
    <ligand>
        <name>3-phosphoshikimate</name>
        <dbReference type="ChEBI" id="CHEBI:145989"/>
    </ligand>
</feature>
<feature type="binding site" evidence="14">
    <location>
        <position position="324"/>
    </location>
    <ligand>
        <name>phosphoenolpyruvate</name>
        <dbReference type="ChEBI" id="CHEBI:58702"/>
    </ligand>
</feature>
<feature type="binding site" evidence="14">
    <location>
        <position position="618"/>
    </location>
    <ligand>
        <name>3-phosphoshikimate</name>
        <dbReference type="ChEBI" id="CHEBI:145989"/>
    </ligand>
</feature>
<sequence length="741" mass="79168">MSCMANRVLIIGLGLIGGSLAKALKKKHFVNVVVGYDRNLDELQQGIDLGIIDEGCSDFSSAVKTADIIVLAVPVKATEAVLFDIKPYLQPHTVITDVGSTKGNVIVAAQNVFGSVPRNFIPGHPIAGSEKSGVAAADDTLFVKHKVILTPLPDSDKSATRLIARMWQSTGAEVLQMAIERHDEVLAATSHLPHLLAFSLVDTLAKEQDSTEIFRYAAGGFRDFTRIAASDPTMWHDVCLANKKQILDQIDNFTAGLASLRRAIVDGDSQSMLGVFTRAKSAREHFNKMLSGTAYSQTHHNLQVTFHIRSAGPLQGRISVSGDKSMSHRAIVLGALAEGVTNINGFLESEDSLATVQAFRDMGVVIEGPHQGAVKIYGVGLHGLYPPPGPLYLGNSGTSMRLLSGLLAAQKFDTELLGDRSLSKRPMERVAEPLREMGASINTSENGSAPVYISGGQQLSAINYQMPVASAQVKSALLLAGLYAQGVTQIKQSAITRDHTERMLKNFGVELTTQNSVVSIASGQILRATNLDIPADISSAAFFIVAAAINPGSDLVIEQVGVNPSRSGILDIMKMMGADLTLENPMTLNGEPVADVHVRYTPLKAITIPEELVSVAIDEFPVIFVAAAAATGVTCLTGVGELRYKESDRIEAMQQGLLRMGINVVVEGDNILITGGELQGANISSYDDHRVTMAFAVAGTIAKDEVRIEACSHVATSFPEFIEVAQKAGIRIHKEETNVSS</sequence>
<evidence type="ECO:0000256" key="11">
    <source>
        <dbReference type="ARBA" id="ARBA00023141"/>
    </source>
</evidence>
<keyword evidence="11 14" id="KW-0057">Aromatic amino acid biosynthesis</keyword>
<dbReference type="InterPro" id="IPR036968">
    <property type="entry name" value="Enolpyruvate_Tfrase_sf"/>
</dbReference>
<comment type="pathway">
    <text evidence="1 14">Metabolic intermediate biosynthesis; chorismate biosynthesis; chorismate from D-erythrose 4-phosphate and phosphoenolpyruvate: step 6/7.</text>
</comment>
<dbReference type="InterPro" id="IPR046825">
    <property type="entry name" value="PDH_C"/>
</dbReference>
<evidence type="ECO:0000256" key="3">
    <source>
        <dbReference type="ARBA" id="ARBA00007964"/>
    </source>
</evidence>
<feature type="binding site" evidence="14">
    <location>
        <position position="472"/>
    </location>
    <ligand>
        <name>phosphoenolpyruvate</name>
        <dbReference type="ChEBI" id="CHEBI:58702"/>
    </ligand>
</feature>
<dbReference type="GO" id="GO:0070403">
    <property type="term" value="F:NAD+ binding"/>
    <property type="evidence" value="ECO:0007669"/>
    <property type="project" value="InterPro"/>
</dbReference>
<dbReference type="Gene3D" id="1.10.3660.10">
    <property type="entry name" value="6-phosphogluconate dehydrogenase C-terminal like domain"/>
    <property type="match status" value="1"/>
</dbReference>
<feature type="domain" description="Prephenate/arogenate dehydrogenase" evidence="15">
    <location>
        <begin position="6"/>
        <end position="294"/>
    </location>
</feature>
<evidence type="ECO:0000256" key="1">
    <source>
        <dbReference type="ARBA" id="ARBA00004811"/>
    </source>
</evidence>
<feature type="binding site" evidence="14">
    <location>
        <position position="425"/>
    </location>
    <ligand>
        <name>phosphoenolpyruvate</name>
        <dbReference type="ChEBI" id="CHEBI:58702"/>
    </ligand>
</feature>
<dbReference type="HAMAP" id="MF_00210">
    <property type="entry name" value="EPSP_synth"/>
    <property type="match status" value="1"/>
</dbReference>
<dbReference type="EC" id="2.5.1.19" evidence="14"/>
<dbReference type="CDD" id="cd01556">
    <property type="entry name" value="EPSP_synthase"/>
    <property type="match status" value="1"/>
</dbReference>
<name>A0A7R6PSV3_9GAMM</name>
<comment type="catalytic activity">
    <reaction evidence="12">
        <text>3-phosphoshikimate + phosphoenolpyruvate = 5-O-(1-carboxyvinyl)-3-phosphoshikimate + phosphate</text>
        <dbReference type="Rhea" id="RHEA:21256"/>
        <dbReference type="ChEBI" id="CHEBI:43474"/>
        <dbReference type="ChEBI" id="CHEBI:57701"/>
        <dbReference type="ChEBI" id="CHEBI:58702"/>
        <dbReference type="ChEBI" id="CHEBI:145989"/>
        <dbReference type="EC" id="2.5.1.19"/>
    </reaction>
    <physiologicalReaction direction="left-to-right" evidence="12">
        <dbReference type="Rhea" id="RHEA:21257"/>
    </physiologicalReaction>
</comment>
<comment type="function">
    <text evidence="14">Catalyzes the transfer of the enolpyruvyl moiety of phosphoenolpyruvate (PEP) to the 5-hydroxyl of shikimate-3-phosphate (S3P) to produce enolpyruvyl shikimate-3-phosphate and inorganic phosphate.</text>
</comment>
<dbReference type="Proteomes" id="UP000595332">
    <property type="component" value="Chromosome"/>
</dbReference>
<dbReference type="GO" id="GO:0003866">
    <property type="term" value="F:3-phosphoshikimate 1-carboxyvinyltransferase activity"/>
    <property type="evidence" value="ECO:0007669"/>
    <property type="project" value="UniProtKB-UniRule"/>
</dbReference>
<evidence type="ECO:0000256" key="14">
    <source>
        <dbReference type="HAMAP-Rule" id="MF_00210"/>
    </source>
</evidence>
<dbReference type="EMBL" id="AP014546">
    <property type="protein sequence ID" value="BBB28843.1"/>
    <property type="molecule type" value="Genomic_DNA"/>
</dbReference>
<keyword evidence="8 14" id="KW-0808">Transferase</keyword>
<comment type="similarity">
    <text evidence="3">Belongs to the prephenate/arogenate dehydrogenase family.</text>
</comment>
<dbReference type="GO" id="GO:0004665">
    <property type="term" value="F:prephenate dehydrogenase (NADP+) activity"/>
    <property type="evidence" value="ECO:0007669"/>
    <property type="project" value="InterPro"/>
</dbReference>
<dbReference type="FunFam" id="1.10.3660.10:FF:000003">
    <property type="entry name" value="Prephenate dehydrogenase"/>
    <property type="match status" value="1"/>
</dbReference>